<dbReference type="RefSeq" id="WP_169676314.1">
    <property type="nucleotide sequence ID" value="NZ_JABBHF010000012.1"/>
</dbReference>
<keyword evidence="3" id="KW-1185">Reference proteome</keyword>
<comment type="caution">
    <text evidence="2">The sequence shown here is derived from an EMBL/GenBank/DDBJ whole genome shotgun (WGS) entry which is preliminary data.</text>
</comment>
<gene>
    <name evidence="2" type="ORF">HHX25_17835</name>
</gene>
<reference evidence="2 3" key="1">
    <citation type="submission" date="2020-04" db="EMBL/GenBank/DDBJ databases">
        <title>A Flavivirga sp. nov.</title>
        <authorList>
            <person name="Sun X."/>
        </authorList>
    </citation>
    <scope>NUCLEOTIDE SEQUENCE [LARGE SCALE GENOMIC DNA]</scope>
    <source>
        <strain evidence="2 3">Y03</strain>
    </source>
</reference>
<evidence type="ECO:0000259" key="1">
    <source>
        <dbReference type="Pfam" id="PF08280"/>
    </source>
</evidence>
<dbReference type="EMBL" id="JABBHF010000012">
    <property type="protein sequence ID" value="NMH89376.1"/>
    <property type="molecule type" value="Genomic_DNA"/>
</dbReference>
<organism evidence="2 3">
    <name type="scientific">Flavivirga algicola</name>
    <dbReference type="NCBI Taxonomy" id="2729136"/>
    <lineage>
        <taxon>Bacteria</taxon>
        <taxon>Pseudomonadati</taxon>
        <taxon>Bacteroidota</taxon>
        <taxon>Flavobacteriia</taxon>
        <taxon>Flavobacteriales</taxon>
        <taxon>Flavobacteriaceae</taxon>
        <taxon>Flavivirga</taxon>
    </lineage>
</organism>
<accession>A0ABX1S1Y1</accession>
<dbReference type="SUPFAM" id="SSF46785">
    <property type="entry name" value="Winged helix' DNA-binding domain"/>
    <property type="match status" value="1"/>
</dbReference>
<proteinExistence type="predicted"/>
<sequence length="66" mass="8063">MTYTEKKQKENHLLYLIEQERLFSLKKVANDYNCSIRTVKRMLSNLRDEGYVIKYCRKGKKYILKE</sequence>
<evidence type="ECO:0000313" key="3">
    <source>
        <dbReference type="Proteomes" id="UP000746690"/>
    </source>
</evidence>
<feature type="domain" description="M protein trans-acting positive regulator (MGA) HTH" evidence="1">
    <location>
        <begin position="15"/>
        <end position="48"/>
    </location>
</feature>
<protein>
    <submittedName>
        <fullName evidence="2">HTH domain-containing protein</fullName>
    </submittedName>
</protein>
<evidence type="ECO:0000313" key="2">
    <source>
        <dbReference type="EMBL" id="NMH89376.1"/>
    </source>
</evidence>
<dbReference type="Proteomes" id="UP000746690">
    <property type="component" value="Unassembled WGS sequence"/>
</dbReference>
<dbReference type="Pfam" id="PF08280">
    <property type="entry name" value="HTH_Mga"/>
    <property type="match status" value="1"/>
</dbReference>
<name>A0ABX1S1Y1_9FLAO</name>
<dbReference type="InterPro" id="IPR036390">
    <property type="entry name" value="WH_DNA-bd_sf"/>
</dbReference>
<dbReference type="InterPro" id="IPR036388">
    <property type="entry name" value="WH-like_DNA-bd_sf"/>
</dbReference>
<dbReference type="InterPro" id="IPR013199">
    <property type="entry name" value="HTH_Mga_DNA-bd_dom"/>
</dbReference>
<dbReference type="Gene3D" id="1.10.10.10">
    <property type="entry name" value="Winged helix-like DNA-binding domain superfamily/Winged helix DNA-binding domain"/>
    <property type="match status" value="1"/>
</dbReference>